<feature type="non-terminal residue" evidence="2">
    <location>
        <position position="1"/>
    </location>
</feature>
<dbReference type="EMBL" id="CAJNNV010031358">
    <property type="protein sequence ID" value="CAE8635850.1"/>
    <property type="molecule type" value="Genomic_DNA"/>
</dbReference>
<dbReference type="Proteomes" id="UP000654075">
    <property type="component" value="Unassembled WGS sequence"/>
</dbReference>
<feature type="compositionally biased region" description="Low complexity" evidence="1">
    <location>
        <begin position="8"/>
        <end position="38"/>
    </location>
</feature>
<gene>
    <name evidence="2" type="ORF">PGLA1383_LOCUS51424</name>
</gene>
<sequence>ASAPNTGHNNNNNNNNHNNNNSNHNNINDNKNHSNNNSLAAAGSGRQATPLRQQAVRATGFSAASSSSSSSGEQAPVPRKELLQKGRADRARERQQRAPDSEGSDPRKTGSTTPRDIARRCWQEFEDALRETP</sequence>
<dbReference type="AlphaFoldDB" id="A0A813HCU1"/>
<organism evidence="2 3">
    <name type="scientific">Polarella glacialis</name>
    <name type="common">Dinoflagellate</name>
    <dbReference type="NCBI Taxonomy" id="89957"/>
    <lineage>
        <taxon>Eukaryota</taxon>
        <taxon>Sar</taxon>
        <taxon>Alveolata</taxon>
        <taxon>Dinophyceae</taxon>
        <taxon>Suessiales</taxon>
        <taxon>Suessiaceae</taxon>
        <taxon>Polarella</taxon>
    </lineage>
</organism>
<feature type="compositionally biased region" description="Basic and acidic residues" evidence="1">
    <location>
        <begin position="78"/>
        <end position="108"/>
    </location>
</feature>
<comment type="caution">
    <text evidence="2">The sequence shown here is derived from an EMBL/GenBank/DDBJ whole genome shotgun (WGS) entry which is preliminary data.</text>
</comment>
<evidence type="ECO:0000313" key="2">
    <source>
        <dbReference type="EMBL" id="CAE8635850.1"/>
    </source>
</evidence>
<reference evidence="2" key="1">
    <citation type="submission" date="2021-02" db="EMBL/GenBank/DDBJ databases">
        <authorList>
            <person name="Dougan E. K."/>
            <person name="Rhodes N."/>
            <person name="Thang M."/>
            <person name="Chan C."/>
        </authorList>
    </citation>
    <scope>NUCLEOTIDE SEQUENCE</scope>
</reference>
<protein>
    <submittedName>
        <fullName evidence="2">Uncharacterized protein</fullName>
    </submittedName>
</protein>
<keyword evidence="3" id="KW-1185">Reference proteome</keyword>
<feature type="region of interest" description="Disordered" evidence="1">
    <location>
        <begin position="1"/>
        <end position="119"/>
    </location>
</feature>
<accession>A0A813HCU1</accession>
<evidence type="ECO:0000313" key="3">
    <source>
        <dbReference type="Proteomes" id="UP000654075"/>
    </source>
</evidence>
<feature type="compositionally biased region" description="Low complexity" evidence="1">
    <location>
        <begin position="62"/>
        <end position="71"/>
    </location>
</feature>
<evidence type="ECO:0000256" key="1">
    <source>
        <dbReference type="SAM" id="MobiDB-lite"/>
    </source>
</evidence>
<name>A0A813HCU1_POLGL</name>
<proteinExistence type="predicted"/>